<evidence type="ECO:0000259" key="2">
    <source>
        <dbReference type="PROSITE" id="PS51272"/>
    </source>
</evidence>
<dbReference type="PROSITE" id="PS51272">
    <property type="entry name" value="SLH"/>
    <property type="match status" value="1"/>
</dbReference>
<evidence type="ECO:0000313" key="4">
    <source>
        <dbReference type="Proteomes" id="UP000003671"/>
    </source>
</evidence>
<dbReference type="InterPro" id="IPR051465">
    <property type="entry name" value="Cell_Envelope_Struct_Comp"/>
</dbReference>
<name>C9KM60_9FIRM</name>
<comment type="caution">
    <text evidence="3">The sequence shown here is derived from an EMBL/GenBank/DDBJ whole genome shotgun (WGS) entry which is preliminary data.</text>
</comment>
<organism evidence="3 4">
    <name type="scientific">Mitsuokella multacida DSM 20544</name>
    <dbReference type="NCBI Taxonomy" id="500635"/>
    <lineage>
        <taxon>Bacteria</taxon>
        <taxon>Bacillati</taxon>
        <taxon>Bacillota</taxon>
        <taxon>Negativicutes</taxon>
        <taxon>Selenomonadales</taxon>
        <taxon>Selenomonadaceae</taxon>
        <taxon>Mitsuokella</taxon>
    </lineage>
</organism>
<dbReference type="RefSeq" id="WP_005840858.1">
    <property type="nucleotide sequence ID" value="NZ_GG697141.2"/>
</dbReference>
<dbReference type="STRING" id="500635.MITSMUL_04295"/>
<dbReference type="PATRIC" id="fig|500635.8.peg.635"/>
<feature type="domain" description="SLH" evidence="2">
    <location>
        <begin position="24"/>
        <end position="87"/>
    </location>
</feature>
<feature type="signal peptide" evidence="1">
    <location>
        <begin position="1"/>
        <end position="23"/>
    </location>
</feature>
<dbReference type="SUPFAM" id="SSF56935">
    <property type="entry name" value="Porins"/>
    <property type="match status" value="1"/>
</dbReference>
<dbReference type="PANTHER" id="PTHR43308">
    <property type="entry name" value="OUTER MEMBRANE PROTEIN ALPHA-RELATED"/>
    <property type="match status" value="1"/>
</dbReference>
<gene>
    <name evidence="3" type="ORF">MITSMUL_04295</name>
</gene>
<keyword evidence="1" id="KW-0732">Signal</keyword>
<protein>
    <recommendedName>
        <fullName evidence="2">SLH domain-containing protein</fullName>
    </recommendedName>
</protein>
<reference evidence="3" key="1">
    <citation type="submission" date="2009-09" db="EMBL/GenBank/DDBJ databases">
        <authorList>
            <person name="Weinstock G."/>
            <person name="Sodergren E."/>
            <person name="Clifton S."/>
            <person name="Fulton L."/>
            <person name="Fulton B."/>
            <person name="Courtney L."/>
            <person name="Fronick C."/>
            <person name="Harrison M."/>
            <person name="Strong C."/>
            <person name="Farmer C."/>
            <person name="Delahaunty K."/>
            <person name="Markovic C."/>
            <person name="Hall O."/>
            <person name="Minx P."/>
            <person name="Tomlinson C."/>
            <person name="Mitreva M."/>
            <person name="Nelson J."/>
            <person name="Hou S."/>
            <person name="Wollam A."/>
            <person name="Pepin K.H."/>
            <person name="Johnson M."/>
            <person name="Bhonagiri V."/>
            <person name="Nash W.E."/>
            <person name="Warren W."/>
            <person name="Chinwalla A."/>
            <person name="Mardis E.R."/>
            <person name="Wilson R.K."/>
        </authorList>
    </citation>
    <scope>NUCLEOTIDE SEQUENCE [LARGE SCALE GENOMIC DNA]</scope>
    <source>
        <strain evidence="3">DSM 20544</strain>
    </source>
</reference>
<evidence type="ECO:0000256" key="1">
    <source>
        <dbReference type="SAM" id="SignalP"/>
    </source>
</evidence>
<evidence type="ECO:0000313" key="3">
    <source>
        <dbReference type="EMBL" id="EEX69224.1"/>
    </source>
</evidence>
<accession>C9KM60</accession>
<dbReference type="EMBL" id="ABWK02000012">
    <property type="protein sequence ID" value="EEX69224.1"/>
    <property type="molecule type" value="Genomic_DNA"/>
</dbReference>
<dbReference type="GeneID" id="93481346"/>
<keyword evidence="4" id="KW-1185">Reference proteome</keyword>
<dbReference type="InterPro" id="IPR023614">
    <property type="entry name" value="Porin_dom_sf"/>
</dbReference>
<dbReference type="PANTHER" id="PTHR43308:SF1">
    <property type="entry name" value="OUTER MEMBRANE PROTEIN ALPHA"/>
    <property type="match status" value="1"/>
</dbReference>
<dbReference type="InterPro" id="IPR001119">
    <property type="entry name" value="SLH_dom"/>
</dbReference>
<dbReference type="AlphaFoldDB" id="C9KM60"/>
<proteinExistence type="predicted"/>
<dbReference type="eggNOG" id="COG3203">
    <property type="taxonomic scope" value="Bacteria"/>
</dbReference>
<dbReference type="HOGENOM" id="CLU_036587_1_0_9"/>
<dbReference type="Gene3D" id="2.40.160.10">
    <property type="entry name" value="Porin"/>
    <property type="match status" value="1"/>
</dbReference>
<sequence length="441" mass="48632">MKKTLVSALTTALVVGAASTTFAAANPFSDVPADHWAYDAVAQLAADGVIEGYGDTTFRGNQSITRYEMAQMVAKAMAKTDVSAADKALIDKLAAEFSDELNNLGVRVSNLERNADMVKWNGQARYTYRSLRTEQENGSKDRDNSDKLLLRLEPSAEVNDHWHVNARLDATTEMSDDKGDGDNHDEDKITLKRVYAQGNYKNFQTQLGKFGLYTPEQGLVFDSDNSMSGANVTFGNALKATIYAGRIDVSDQEKGYHLSNRDFDDTANMQGITLQYATPASKWSGGAAYYHLNTNDFIGLTDGLNNGEGYTNGKNDEDNANIWSANVGYNFDNTSRLFAAYANNTSADNLDKSWQAIYSYKGAQPENKNTWGAYAAYRYLGTYTSIFGTEDAQVVGAKGWEIGANYTPFHNVLATAKYFNGKGIDSDRDVDTLWGRIQFFF</sequence>
<dbReference type="Pfam" id="PF00395">
    <property type="entry name" value="SLH"/>
    <property type="match status" value="1"/>
</dbReference>
<feature type="chain" id="PRO_5002998236" description="SLH domain-containing protein" evidence="1">
    <location>
        <begin position="24"/>
        <end position="441"/>
    </location>
</feature>
<dbReference type="Proteomes" id="UP000003671">
    <property type="component" value="Unassembled WGS sequence"/>
</dbReference>